<dbReference type="OrthoDB" id="4933449at2"/>
<accession>A0A1G5ID20</accession>
<evidence type="ECO:0000313" key="1">
    <source>
        <dbReference type="EMBL" id="SCY73449.1"/>
    </source>
</evidence>
<proteinExistence type="predicted"/>
<sequence length="321" mass="35993">MKAIRMCHHTKELIDNEMKINGKIHSIFNRVLNIITPDDKLISIVSSQVPIPPRGIVLELPSQNSFHSLNFNPGMKVTINKQYLEAADGKFQLNLSEALVWDSRPDSTFDKAQDVDFKKKLELFREALVSEGNFNGIAPIFAKLEKQLTNRSNNDEILYNHYCYFIERRMLKLLDSIINNNTEGARKAAKEIVGFGPGLTPSADDFLTGLIIAMVYCTIYLAENVEKIYKIAESLVEGVEFRTTKISAEMLTFASNGEVSENVKQLMISLFSVSKPEDLNNPLKSVINNGETSGTDLAAGIYIGCLLSNELWRGRGAFNEY</sequence>
<reference evidence="1 2" key="1">
    <citation type="submission" date="2016-10" db="EMBL/GenBank/DDBJ databases">
        <authorList>
            <person name="de Groot N.N."/>
        </authorList>
    </citation>
    <scope>NUCLEOTIDE SEQUENCE [LARGE SCALE GENOMIC DNA]</scope>
    <source>
        <strain evidence="1 2">DSM 18978</strain>
    </source>
</reference>
<dbReference type="InterPro" id="IPR021530">
    <property type="entry name" value="AllH-like"/>
</dbReference>
<evidence type="ECO:0000313" key="2">
    <source>
        <dbReference type="Proteomes" id="UP000198636"/>
    </source>
</evidence>
<gene>
    <name evidence="1" type="ORF">SAMN03080606_02328</name>
</gene>
<evidence type="ECO:0008006" key="3">
    <source>
        <dbReference type="Google" id="ProtNLM"/>
    </source>
</evidence>
<dbReference type="Pfam" id="PF11392">
    <property type="entry name" value="AllH"/>
    <property type="match status" value="1"/>
</dbReference>
<dbReference type="Proteomes" id="UP000198636">
    <property type="component" value="Unassembled WGS sequence"/>
</dbReference>
<protein>
    <recommendedName>
        <fullName evidence="3">DUF2877 domain-containing protein</fullName>
    </recommendedName>
</protein>
<organism evidence="1 2">
    <name type="scientific">Alkaliphilus peptidifermentans DSM 18978</name>
    <dbReference type="NCBI Taxonomy" id="1120976"/>
    <lineage>
        <taxon>Bacteria</taxon>
        <taxon>Bacillati</taxon>
        <taxon>Bacillota</taxon>
        <taxon>Clostridia</taxon>
        <taxon>Peptostreptococcales</taxon>
        <taxon>Natronincolaceae</taxon>
        <taxon>Alkaliphilus</taxon>
    </lineage>
</organism>
<keyword evidence="2" id="KW-1185">Reference proteome</keyword>
<dbReference type="AlphaFoldDB" id="A0A1G5ID20"/>
<name>A0A1G5ID20_9FIRM</name>
<dbReference type="STRING" id="1120976.SAMN03080606_02328"/>
<dbReference type="EMBL" id="FMUS01000014">
    <property type="protein sequence ID" value="SCY73449.1"/>
    <property type="molecule type" value="Genomic_DNA"/>
</dbReference>
<dbReference type="RefSeq" id="WP_091543473.1">
    <property type="nucleotide sequence ID" value="NZ_FMUS01000014.1"/>
</dbReference>